<gene>
    <name evidence="2" type="ORF">D3873_08360</name>
</gene>
<keyword evidence="3" id="KW-1185">Reference proteome</keyword>
<protein>
    <submittedName>
        <fullName evidence="2">Uncharacterized protein</fullName>
    </submittedName>
</protein>
<dbReference type="AlphaFoldDB" id="A0A385YST5"/>
<dbReference type="KEGG" id="paek:D3873_08360"/>
<evidence type="ECO:0000313" key="2">
    <source>
        <dbReference type="EMBL" id="AYC29905.1"/>
    </source>
</evidence>
<evidence type="ECO:0000313" key="3">
    <source>
        <dbReference type="Proteomes" id="UP000265725"/>
    </source>
</evidence>
<dbReference type="OrthoDB" id="2437506at2"/>
<name>A0A385YST5_9BACL</name>
<proteinExistence type="predicted"/>
<keyword evidence="1" id="KW-0732">Signal</keyword>
<accession>A0A385YST5</accession>
<evidence type="ECO:0000256" key="1">
    <source>
        <dbReference type="SAM" id="SignalP"/>
    </source>
</evidence>
<dbReference type="RefSeq" id="WP_119883641.1">
    <property type="nucleotide sequence ID" value="NZ_CP032418.1"/>
</dbReference>
<dbReference type="EMBL" id="CP032418">
    <property type="protein sequence ID" value="AYC29905.1"/>
    <property type="molecule type" value="Genomic_DNA"/>
</dbReference>
<dbReference type="Proteomes" id="UP000265725">
    <property type="component" value="Chromosome"/>
</dbReference>
<feature type="signal peptide" evidence="1">
    <location>
        <begin position="1"/>
        <end position="27"/>
    </location>
</feature>
<organism evidence="2 3">
    <name type="scientific">Paenisporosarcina cavernae</name>
    <dbReference type="NCBI Taxonomy" id="2320858"/>
    <lineage>
        <taxon>Bacteria</taxon>
        <taxon>Bacillati</taxon>
        <taxon>Bacillota</taxon>
        <taxon>Bacilli</taxon>
        <taxon>Bacillales</taxon>
        <taxon>Caryophanaceae</taxon>
        <taxon>Paenisporosarcina</taxon>
    </lineage>
</organism>
<feature type="chain" id="PRO_5017300375" evidence="1">
    <location>
        <begin position="28"/>
        <end position="255"/>
    </location>
</feature>
<sequence length="255" mass="26429">MLKTLKSKVIAGTVTVGMLSGVGVAFGASDAGDNLQTWFNNQFGIASDSIEDQSVAYVQGQVGALASEYNGLKTGAGASIQTAGVNATTTTNTNVSNKAGEYIQDVNDMKAHIDTYLAGEFDSLSNFAQGIINQAGTQALNYATTDLGTYTTAQGQTATTNMTTNINASTASTKADLQAAITAAKNDLQAQIDAETALTVQEIKDMIDAKIVQLRAQVTAVRDNYVTQQQAAITAAAQQLEASAIAELEAVVDGI</sequence>
<reference evidence="3" key="1">
    <citation type="submission" date="2018-09" db="EMBL/GenBank/DDBJ databases">
        <authorList>
            <person name="Zhu H."/>
        </authorList>
    </citation>
    <scope>NUCLEOTIDE SEQUENCE [LARGE SCALE GENOMIC DNA]</scope>
    <source>
        <strain evidence="3">K2R23-3</strain>
    </source>
</reference>